<dbReference type="OrthoDB" id="1070809at2"/>
<evidence type="ECO:0000256" key="1">
    <source>
        <dbReference type="SAM" id="SignalP"/>
    </source>
</evidence>
<dbReference type="EMBL" id="JQZW01000019">
    <property type="protein sequence ID" value="KGN97113.1"/>
    <property type="molecule type" value="Genomic_DNA"/>
</dbReference>
<name>A0A0A2G1F0_9PORP</name>
<proteinExistence type="predicted"/>
<reference evidence="2 3" key="1">
    <citation type="submission" date="2014-08" db="EMBL/GenBank/DDBJ databases">
        <title>Porphyromonas gingivicanis strain:COT-022_OH1391 Genome sequencing.</title>
        <authorList>
            <person name="Wallis C."/>
            <person name="Deusch O."/>
            <person name="O'Flynn C."/>
            <person name="Davis I."/>
            <person name="Jospin G."/>
            <person name="Darling A.E."/>
            <person name="Coil D.A."/>
            <person name="Alexiev A."/>
            <person name="Horsfall A."/>
            <person name="Kirkwood N."/>
            <person name="Harris S."/>
            <person name="Eisen J.A."/>
        </authorList>
    </citation>
    <scope>NUCLEOTIDE SEQUENCE [LARGE SCALE GENOMIC DNA]</scope>
    <source>
        <strain evidence="3">COT-022 OH1391</strain>
    </source>
</reference>
<comment type="caution">
    <text evidence="2">The sequence shown here is derived from an EMBL/GenBank/DDBJ whole genome shotgun (WGS) entry which is preliminary data.</text>
</comment>
<keyword evidence="1" id="KW-0732">Signal</keyword>
<evidence type="ECO:0008006" key="4">
    <source>
        <dbReference type="Google" id="ProtNLM"/>
    </source>
</evidence>
<feature type="signal peptide" evidence="1">
    <location>
        <begin position="1"/>
        <end position="25"/>
    </location>
</feature>
<dbReference type="Proteomes" id="UP000030134">
    <property type="component" value="Unassembled WGS sequence"/>
</dbReference>
<dbReference type="RefSeq" id="WP_036885151.1">
    <property type="nucleotide sequence ID" value="NZ_JQZW01000019.1"/>
</dbReference>
<evidence type="ECO:0000313" key="3">
    <source>
        <dbReference type="Proteomes" id="UP000030134"/>
    </source>
</evidence>
<dbReference type="STRING" id="266762.HQ36_08840"/>
<keyword evidence="3" id="KW-1185">Reference proteome</keyword>
<dbReference type="AlphaFoldDB" id="A0A0A2G1F0"/>
<accession>A0A0A2G1F0</accession>
<feature type="chain" id="PRO_5001987581" description="Lipoprotein" evidence="1">
    <location>
        <begin position="26"/>
        <end position="357"/>
    </location>
</feature>
<sequence length="357" mass="41101">MKNQQKKNVLSFIAILFVMTMLVGCKEPNKPTPTPTPTKVKVTVTFVFEGANVKDYSFQSDKNKSYTDKELLDMVIPTDASLKEYEAKTPTKENKVGTTDEKFKVELAKQVVGLTFNIEEVSNDGIECSVKVTPSNGESFYYVDMISKYLAEKKWGGVNGLYDMDVKWWNFLAENNGNDWKDVMAERIYSGEKTFHSRDNLYKKMLYWDHDYYVYYYGIDKATGNQTTATQVMNLHTKKPTPSDNQFNFTMNQIYKDGVDANITTTNNDPYIILCDRKRYVDQFVNKTDTLGVPAMDYMIFELLDDTNTQIYNGNTHITRETLNPRRPNHDYYIIIAGFKNGLTTEVKLIPFKTAPN</sequence>
<evidence type="ECO:0000313" key="2">
    <source>
        <dbReference type="EMBL" id="KGN97113.1"/>
    </source>
</evidence>
<gene>
    <name evidence="2" type="ORF">HQ36_08840</name>
</gene>
<dbReference type="PROSITE" id="PS51257">
    <property type="entry name" value="PROKAR_LIPOPROTEIN"/>
    <property type="match status" value="1"/>
</dbReference>
<protein>
    <recommendedName>
        <fullName evidence="4">Lipoprotein</fullName>
    </recommendedName>
</protein>
<dbReference type="eggNOG" id="ENOG5030IJG">
    <property type="taxonomic scope" value="Bacteria"/>
</dbReference>
<organism evidence="2 3">
    <name type="scientific">Porphyromonas gingivicanis</name>
    <dbReference type="NCBI Taxonomy" id="266762"/>
    <lineage>
        <taxon>Bacteria</taxon>
        <taxon>Pseudomonadati</taxon>
        <taxon>Bacteroidota</taxon>
        <taxon>Bacteroidia</taxon>
        <taxon>Bacteroidales</taxon>
        <taxon>Porphyromonadaceae</taxon>
        <taxon>Porphyromonas</taxon>
    </lineage>
</organism>